<proteinExistence type="predicted"/>
<evidence type="ECO:0000256" key="1">
    <source>
        <dbReference type="ARBA" id="ARBA00022729"/>
    </source>
</evidence>
<dbReference type="Proteomes" id="UP000235682">
    <property type="component" value="Unassembled WGS sequence"/>
</dbReference>
<accession>A0A2N6SMG0</accession>
<dbReference type="Gene3D" id="3.40.190.10">
    <property type="entry name" value="Periplasmic binding protein-like II"/>
    <property type="match status" value="2"/>
</dbReference>
<dbReference type="CDD" id="cd00996">
    <property type="entry name" value="PBP2_AatB_like"/>
    <property type="match status" value="1"/>
</dbReference>
<keyword evidence="1" id="KW-0732">Signal</keyword>
<reference evidence="3 4" key="1">
    <citation type="submission" date="2017-09" db="EMBL/GenBank/DDBJ databases">
        <title>Bacterial strain isolated from the female urinary microbiota.</title>
        <authorList>
            <person name="Thomas-White K."/>
            <person name="Kumar N."/>
            <person name="Forster S."/>
            <person name="Putonti C."/>
            <person name="Lawley T."/>
            <person name="Wolfe A.J."/>
        </authorList>
    </citation>
    <scope>NUCLEOTIDE SEQUENCE [LARGE SCALE GENOMIC DNA]</scope>
    <source>
        <strain evidence="3 4">UMB0852</strain>
    </source>
</reference>
<dbReference type="STRING" id="84521.SAMN04487994_101119"/>
<keyword evidence="4" id="KW-1185">Reference proteome</keyword>
<evidence type="ECO:0000313" key="3">
    <source>
        <dbReference type="EMBL" id="PMC58229.1"/>
    </source>
</evidence>
<name>A0A2N6SMG0_9LACT</name>
<protein>
    <submittedName>
        <fullName evidence="3">Amino acid ABC transporter substrate-binding protein</fullName>
    </submittedName>
</protein>
<dbReference type="EMBL" id="PNHE01000020">
    <property type="protein sequence ID" value="PMC58229.1"/>
    <property type="molecule type" value="Genomic_DNA"/>
</dbReference>
<organism evidence="3 4">
    <name type="scientific">Dolosicoccus paucivorans</name>
    <dbReference type="NCBI Taxonomy" id="84521"/>
    <lineage>
        <taxon>Bacteria</taxon>
        <taxon>Bacillati</taxon>
        <taxon>Bacillota</taxon>
        <taxon>Bacilli</taxon>
        <taxon>Lactobacillales</taxon>
        <taxon>Aerococcaceae</taxon>
        <taxon>Dolosicoccus</taxon>
    </lineage>
</organism>
<gene>
    <name evidence="3" type="ORF">CJ205_05410</name>
</gene>
<dbReference type="SMART" id="SM00062">
    <property type="entry name" value="PBPb"/>
    <property type="match status" value="1"/>
</dbReference>
<dbReference type="PANTHER" id="PTHR35936:SF34">
    <property type="entry name" value="ABC TRANSPORTER EXTRACELLULAR-BINDING PROTEIN YCKB-RELATED"/>
    <property type="match status" value="1"/>
</dbReference>
<comment type="caution">
    <text evidence="3">The sequence shown here is derived from an EMBL/GenBank/DDBJ whole genome shotgun (WGS) entry which is preliminary data.</text>
</comment>
<feature type="domain" description="Solute-binding protein family 3/N-terminal" evidence="2">
    <location>
        <begin position="29"/>
        <end position="263"/>
    </location>
</feature>
<sequence>MKEVLKKVWIVLAVSCIVLMNAMEVSAKELIIGFDDTFAPFGFKTDLLDNYERDEEFTGLDVELAREVFSRMKVDYRFQTIDWAMKETELETGQIDAIWNGYAITPEREEKLALSIPYMSSKQMIVVKADSDIQTKEDLDGKVIATQAESSSYDALMQDDTLPNIIDGGAPVTYSTFMEVFSDLDTNRADGIVVANTMILYYLAQTGKTKEYRLLDEDLAREDVAVGFRKDEQEFVDEFNKTLQEVLDDGTFDKIYEKWFGVQNND</sequence>
<dbReference type="PANTHER" id="PTHR35936">
    <property type="entry name" value="MEMBRANE-BOUND LYTIC MUREIN TRANSGLYCOSYLASE F"/>
    <property type="match status" value="1"/>
</dbReference>
<dbReference type="SUPFAM" id="SSF53850">
    <property type="entry name" value="Periplasmic binding protein-like II"/>
    <property type="match status" value="1"/>
</dbReference>
<evidence type="ECO:0000259" key="2">
    <source>
        <dbReference type="SMART" id="SM00062"/>
    </source>
</evidence>
<dbReference type="InterPro" id="IPR001638">
    <property type="entry name" value="Solute-binding_3/MltF_N"/>
</dbReference>
<dbReference type="Pfam" id="PF00497">
    <property type="entry name" value="SBP_bac_3"/>
    <property type="match status" value="1"/>
</dbReference>
<dbReference type="AlphaFoldDB" id="A0A2N6SMG0"/>
<evidence type="ECO:0000313" key="4">
    <source>
        <dbReference type="Proteomes" id="UP000235682"/>
    </source>
</evidence>
<dbReference type="OrthoDB" id="9805999at2"/>
<dbReference type="RefSeq" id="WP_102227550.1">
    <property type="nucleotide sequence ID" value="NZ_PNFY01000008.1"/>
</dbReference>